<feature type="domain" description="Glyoxalase-like" evidence="1">
    <location>
        <begin position="10"/>
        <end position="149"/>
    </location>
</feature>
<comment type="caution">
    <text evidence="2">The sequence shown here is derived from an EMBL/GenBank/DDBJ whole genome shotgun (WGS) entry which is preliminary data.</text>
</comment>
<dbReference type="Proteomes" id="UP001165685">
    <property type="component" value="Unassembled WGS sequence"/>
</dbReference>
<evidence type="ECO:0000313" key="2">
    <source>
        <dbReference type="EMBL" id="MDA2805658.1"/>
    </source>
</evidence>
<organism evidence="2 3">
    <name type="scientific">Nocardiopsis suaedae</name>
    <dbReference type="NCBI Taxonomy" id="3018444"/>
    <lineage>
        <taxon>Bacteria</taxon>
        <taxon>Bacillati</taxon>
        <taxon>Actinomycetota</taxon>
        <taxon>Actinomycetes</taxon>
        <taxon>Streptosporangiales</taxon>
        <taxon>Nocardiopsidaceae</taxon>
        <taxon>Nocardiopsis</taxon>
    </lineage>
</organism>
<dbReference type="PANTHER" id="PTHR35908:SF1">
    <property type="entry name" value="CONSERVED PROTEIN"/>
    <property type="match status" value="1"/>
</dbReference>
<dbReference type="PANTHER" id="PTHR35908">
    <property type="entry name" value="HYPOTHETICAL FUSION PROTEIN"/>
    <property type="match status" value="1"/>
</dbReference>
<accession>A0ABT4TLT4</accession>
<name>A0ABT4TLT4_9ACTN</name>
<dbReference type="Pfam" id="PF18029">
    <property type="entry name" value="Glyoxalase_6"/>
    <property type="match status" value="1"/>
</dbReference>
<dbReference type="SUPFAM" id="SSF54593">
    <property type="entry name" value="Glyoxalase/Bleomycin resistance protein/Dihydroxybiphenyl dioxygenase"/>
    <property type="match status" value="1"/>
</dbReference>
<keyword evidence="3" id="KW-1185">Reference proteome</keyword>
<gene>
    <name evidence="2" type="ORF">O4U47_14155</name>
</gene>
<dbReference type="InterPro" id="IPR041581">
    <property type="entry name" value="Glyoxalase_6"/>
</dbReference>
<evidence type="ECO:0000259" key="1">
    <source>
        <dbReference type="Pfam" id="PF18029"/>
    </source>
</evidence>
<evidence type="ECO:0000313" key="3">
    <source>
        <dbReference type="Proteomes" id="UP001165685"/>
    </source>
</evidence>
<protein>
    <submittedName>
        <fullName evidence="2">VOC family protein</fullName>
    </submittedName>
</protein>
<proteinExistence type="predicted"/>
<reference evidence="2" key="1">
    <citation type="submission" date="2023-01" db="EMBL/GenBank/DDBJ databases">
        <title>Draft genome sequence of Nocardiopsis sp. LSu2-4 isolated from halophytes.</title>
        <authorList>
            <person name="Duangmal K."/>
            <person name="Chantavorakit T."/>
        </authorList>
    </citation>
    <scope>NUCLEOTIDE SEQUENCE</scope>
    <source>
        <strain evidence="2">LSu2-4</strain>
    </source>
</reference>
<dbReference type="Gene3D" id="3.10.180.10">
    <property type="entry name" value="2,3-Dihydroxybiphenyl 1,2-Dioxygenase, domain 1"/>
    <property type="match status" value="1"/>
</dbReference>
<dbReference type="InterPro" id="IPR029068">
    <property type="entry name" value="Glyas_Bleomycin-R_OHBP_Dase"/>
</dbReference>
<dbReference type="EMBL" id="JAQFWP010000024">
    <property type="protein sequence ID" value="MDA2805658.1"/>
    <property type="molecule type" value="Genomic_DNA"/>
</dbReference>
<sequence>MDGAMPINWQLTVDSADPHAQADFWAEALGYVVEDHDAFIGSLIDQGLVAESDYKVRNGRRVFCKGEGIHHPADPPERGAPKRRILFVRVPEAKQVKNRLHMDLSVGPERREAEVKRIEGLGAAILARVEEPEGIHVTMADPEGNEFCVQ</sequence>
<dbReference type="RefSeq" id="WP_270678311.1">
    <property type="nucleotide sequence ID" value="NZ_JAQFWP010000024.1"/>
</dbReference>